<keyword evidence="3" id="KW-1185">Reference proteome</keyword>
<dbReference type="RefSeq" id="WP_188752887.1">
    <property type="nucleotide sequence ID" value="NZ_BMIK01000016.1"/>
</dbReference>
<reference evidence="3" key="1">
    <citation type="journal article" date="2019" name="Int. J. Syst. Evol. Microbiol.">
        <title>The Global Catalogue of Microorganisms (GCM) 10K type strain sequencing project: providing services to taxonomists for standard genome sequencing and annotation.</title>
        <authorList>
            <consortium name="The Broad Institute Genomics Platform"/>
            <consortium name="The Broad Institute Genome Sequencing Center for Infectious Disease"/>
            <person name="Wu L."/>
            <person name="Ma J."/>
        </authorList>
    </citation>
    <scope>NUCLEOTIDE SEQUENCE [LARGE SCALE GENOMIC DNA]</scope>
    <source>
        <strain evidence="3">CGMCC 1.15342</strain>
    </source>
</reference>
<organism evidence="2 3">
    <name type="scientific">Parapedobacter defluvii</name>
    <dbReference type="NCBI Taxonomy" id="2045106"/>
    <lineage>
        <taxon>Bacteria</taxon>
        <taxon>Pseudomonadati</taxon>
        <taxon>Bacteroidota</taxon>
        <taxon>Sphingobacteriia</taxon>
        <taxon>Sphingobacteriales</taxon>
        <taxon>Sphingobacteriaceae</taxon>
        <taxon>Parapedobacter</taxon>
    </lineage>
</organism>
<evidence type="ECO:0000313" key="2">
    <source>
        <dbReference type="EMBL" id="GGC41001.1"/>
    </source>
</evidence>
<protein>
    <recommendedName>
        <fullName evidence="4">BON domain-containing protein</fullName>
    </recommendedName>
</protein>
<gene>
    <name evidence="2" type="ORF">GCM10011386_36310</name>
</gene>
<evidence type="ECO:0008006" key="4">
    <source>
        <dbReference type="Google" id="ProtNLM"/>
    </source>
</evidence>
<dbReference type="EMBL" id="BMIK01000016">
    <property type="protein sequence ID" value="GGC41001.1"/>
    <property type="molecule type" value="Genomic_DNA"/>
</dbReference>
<feature type="signal peptide" evidence="1">
    <location>
        <begin position="1"/>
        <end position="21"/>
    </location>
</feature>
<comment type="caution">
    <text evidence="2">The sequence shown here is derived from an EMBL/GenBank/DDBJ whole genome shotgun (WGS) entry which is preliminary data.</text>
</comment>
<name>A0ABQ1MLI6_9SPHI</name>
<keyword evidence="1" id="KW-0732">Signal</keyword>
<sequence length="79" mass="9213">MKKFTFFCATVLLLTSFIAFQSRTRMFEVRVEAKINSCISRHDVIVEARNIQDAREKAQRVVQTRLATKAIRVKEIKQP</sequence>
<feature type="chain" id="PRO_5045433411" description="BON domain-containing protein" evidence="1">
    <location>
        <begin position="22"/>
        <end position="79"/>
    </location>
</feature>
<proteinExistence type="predicted"/>
<dbReference type="Proteomes" id="UP000597338">
    <property type="component" value="Unassembled WGS sequence"/>
</dbReference>
<accession>A0ABQ1MLI6</accession>
<evidence type="ECO:0000256" key="1">
    <source>
        <dbReference type="SAM" id="SignalP"/>
    </source>
</evidence>
<evidence type="ECO:0000313" key="3">
    <source>
        <dbReference type="Proteomes" id="UP000597338"/>
    </source>
</evidence>